<name>A0A1W6CXI3_9RHOB</name>
<keyword evidence="6" id="KW-0812">Transmembrane</keyword>
<dbReference type="Pfam" id="PF13091">
    <property type="entry name" value="PLDc_2"/>
    <property type="match status" value="2"/>
</dbReference>
<sequence>MVLVGLIATVVAALLILALLHLYYRPPSLKGRTVSAALPPSPQTRIGHAALTAGAGHPGTSGVVALSDGLDAFAARVALIQAAERSLDLQYYIWQHDLTGLFLLNEVRKAAERGVRVRMLLDDNGIPSSLDADLAALNSMPTVEVRLFNPFILRWPKTAGYLFDFVRLNRRMHNKLMIADGAATILGGRNIGDIYFSYGAGPHYLDTDVLAVGEVAAEAGADFDRYWASRSAYPAERILTRGRAAPRGRADLRTALAEEKAQSYRQAVQTRPLVADLIAGHLALDWVPVHLVSDDPAKGLGLARSRDLLFAQLMRLIASPRKSVDIASAYFVPGKSFTQRLVRLVNEGVRVRILTNSQEATDVLVVHSAYVKYRPALLEGGVRLYELRATPAQPRERARGTSTRASLHSKTVSVDEERVFIGSFNFDPRSVVLNTEMGVMIDSPRLARELTAGFDEVLPQLSYVPKRDEYGLIQWHEPGNPAGTAHLAEPGTNRVQRLMLWLLGRLPIEWLL</sequence>
<dbReference type="OrthoDB" id="9814092at2"/>
<keyword evidence="4" id="KW-0964">Secreted</keyword>
<comment type="function">
    <text evidence="1">Could be a virulence factor.</text>
</comment>
<dbReference type="KEGG" id="pcon:B0A89_08075"/>
<evidence type="ECO:0000313" key="8">
    <source>
        <dbReference type="EMBL" id="ARJ69587.1"/>
    </source>
</evidence>
<evidence type="ECO:0000256" key="2">
    <source>
        <dbReference type="ARBA" id="ARBA00004613"/>
    </source>
</evidence>
<keyword evidence="9" id="KW-1185">Reference proteome</keyword>
<protein>
    <recommendedName>
        <fullName evidence="3">Phospholipase D</fullName>
    </recommendedName>
    <alternativeName>
        <fullName evidence="5">Choline phosphatase</fullName>
    </alternativeName>
</protein>
<proteinExistence type="predicted"/>
<evidence type="ECO:0000256" key="4">
    <source>
        <dbReference type="ARBA" id="ARBA00022525"/>
    </source>
</evidence>
<feature type="domain" description="PLD phosphodiesterase" evidence="7">
    <location>
        <begin position="403"/>
        <end position="430"/>
    </location>
</feature>
<dbReference type="EMBL" id="CP020612">
    <property type="protein sequence ID" value="ARJ69587.1"/>
    <property type="molecule type" value="Genomic_DNA"/>
</dbReference>
<evidence type="ECO:0000313" key="9">
    <source>
        <dbReference type="Proteomes" id="UP000193017"/>
    </source>
</evidence>
<evidence type="ECO:0000256" key="6">
    <source>
        <dbReference type="SAM" id="Phobius"/>
    </source>
</evidence>
<dbReference type="InterPro" id="IPR025202">
    <property type="entry name" value="PLD-like_dom"/>
</dbReference>
<gene>
    <name evidence="8" type="ORF">B0A89_08075</name>
</gene>
<feature type="transmembrane region" description="Helical" evidence="6">
    <location>
        <begin position="6"/>
        <end position="24"/>
    </location>
</feature>
<dbReference type="PANTHER" id="PTHR21248">
    <property type="entry name" value="CARDIOLIPIN SYNTHASE"/>
    <property type="match status" value="1"/>
</dbReference>
<dbReference type="Gene3D" id="3.30.870.10">
    <property type="entry name" value="Endonuclease Chain A"/>
    <property type="match status" value="2"/>
</dbReference>
<reference evidence="8 9" key="1">
    <citation type="submission" date="2017-03" db="EMBL/GenBank/DDBJ databases">
        <title>Genome sequence of Paracoccus contaminans isolated from a water microcosm.</title>
        <authorList>
            <person name="Aurass P."/>
            <person name="Karste S."/>
            <person name="Trost E."/>
            <person name="Glaeser S.P."/>
            <person name="Kaempfer P."/>
            <person name="Flieger A."/>
        </authorList>
    </citation>
    <scope>NUCLEOTIDE SEQUENCE [LARGE SCALE GENOMIC DNA]</scope>
    <source>
        <strain evidence="9">RKI 16-01929T\LMG 29738T\CCM 8701T\CIP 111112T</strain>
    </source>
</reference>
<dbReference type="SMART" id="SM00155">
    <property type="entry name" value="PLDc"/>
    <property type="match status" value="2"/>
</dbReference>
<dbReference type="Proteomes" id="UP000193017">
    <property type="component" value="Chromosome"/>
</dbReference>
<dbReference type="STRING" id="1945662.B0A89_08075"/>
<feature type="domain" description="PLD phosphodiesterase" evidence="7">
    <location>
        <begin position="168"/>
        <end position="195"/>
    </location>
</feature>
<dbReference type="PANTHER" id="PTHR21248:SF12">
    <property type="entry name" value="CARDIOLIPIN SYNTHASE C"/>
    <property type="match status" value="1"/>
</dbReference>
<organism evidence="8 9">
    <name type="scientific">Paracoccus contaminans</name>
    <dbReference type="NCBI Taxonomy" id="1945662"/>
    <lineage>
        <taxon>Bacteria</taxon>
        <taxon>Pseudomonadati</taxon>
        <taxon>Pseudomonadota</taxon>
        <taxon>Alphaproteobacteria</taxon>
        <taxon>Rhodobacterales</taxon>
        <taxon>Paracoccaceae</taxon>
        <taxon>Paracoccus</taxon>
    </lineage>
</organism>
<evidence type="ECO:0000256" key="3">
    <source>
        <dbReference type="ARBA" id="ARBA00018392"/>
    </source>
</evidence>
<keyword evidence="6" id="KW-1133">Transmembrane helix</keyword>
<dbReference type="CDD" id="cd09111">
    <property type="entry name" value="PLDc_ymdC_like_1"/>
    <property type="match status" value="1"/>
</dbReference>
<evidence type="ECO:0000256" key="5">
    <source>
        <dbReference type="ARBA" id="ARBA00029594"/>
    </source>
</evidence>
<dbReference type="CDD" id="cd09113">
    <property type="entry name" value="PLDc_ymdC_like_2"/>
    <property type="match status" value="1"/>
</dbReference>
<keyword evidence="6" id="KW-0472">Membrane</keyword>
<accession>A0A1W6CXI3</accession>
<dbReference type="GO" id="GO:0030572">
    <property type="term" value="F:phosphatidyltransferase activity"/>
    <property type="evidence" value="ECO:0007669"/>
    <property type="project" value="UniProtKB-ARBA"/>
</dbReference>
<dbReference type="GO" id="GO:0032049">
    <property type="term" value="P:cardiolipin biosynthetic process"/>
    <property type="evidence" value="ECO:0007669"/>
    <property type="project" value="UniProtKB-ARBA"/>
</dbReference>
<dbReference type="RefSeq" id="WP_085377702.1">
    <property type="nucleotide sequence ID" value="NZ_CP020612.1"/>
</dbReference>
<dbReference type="SUPFAM" id="SSF56024">
    <property type="entry name" value="Phospholipase D/nuclease"/>
    <property type="match status" value="2"/>
</dbReference>
<comment type="subcellular location">
    <subcellularLocation>
        <location evidence="2">Secreted</location>
    </subcellularLocation>
</comment>
<dbReference type="PROSITE" id="PS50035">
    <property type="entry name" value="PLD"/>
    <property type="match status" value="2"/>
</dbReference>
<dbReference type="GO" id="GO:0005576">
    <property type="term" value="C:extracellular region"/>
    <property type="evidence" value="ECO:0007669"/>
    <property type="project" value="UniProtKB-SubCell"/>
</dbReference>
<evidence type="ECO:0000259" key="7">
    <source>
        <dbReference type="PROSITE" id="PS50035"/>
    </source>
</evidence>
<evidence type="ECO:0000256" key="1">
    <source>
        <dbReference type="ARBA" id="ARBA00003145"/>
    </source>
</evidence>
<dbReference type="InterPro" id="IPR001736">
    <property type="entry name" value="PLipase_D/transphosphatidylase"/>
</dbReference>
<dbReference type="AlphaFoldDB" id="A0A1W6CXI3"/>